<keyword evidence="14" id="KW-1185">Reference proteome</keyword>
<dbReference type="Pfam" id="PF00348">
    <property type="entry name" value="polyprenyl_synt"/>
    <property type="match status" value="1"/>
</dbReference>
<dbReference type="PANTHER" id="PTHR43281">
    <property type="entry name" value="FARNESYL DIPHOSPHATE SYNTHASE"/>
    <property type="match status" value="1"/>
</dbReference>
<dbReference type="GO" id="GO:0005737">
    <property type="term" value="C:cytoplasm"/>
    <property type="evidence" value="ECO:0007669"/>
    <property type="project" value="UniProtKB-ARBA"/>
</dbReference>
<keyword evidence="7" id="KW-0460">Magnesium</keyword>
<dbReference type="OrthoDB" id="9805316at2"/>
<dbReference type="InterPro" id="IPR000092">
    <property type="entry name" value="Polyprenyl_synt"/>
</dbReference>
<dbReference type="NCBIfam" id="NF045485">
    <property type="entry name" value="FPPsyn"/>
    <property type="match status" value="1"/>
</dbReference>
<evidence type="ECO:0000313" key="13">
    <source>
        <dbReference type="EMBL" id="TCK98356.1"/>
    </source>
</evidence>
<evidence type="ECO:0000256" key="11">
    <source>
        <dbReference type="ARBA" id="ARBA00049399"/>
    </source>
</evidence>
<keyword evidence="5 12" id="KW-0808">Transferase</keyword>
<gene>
    <name evidence="13" type="ORF">EDC19_0776</name>
</gene>
<evidence type="ECO:0000256" key="6">
    <source>
        <dbReference type="ARBA" id="ARBA00022723"/>
    </source>
</evidence>
<dbReference type="SFLD" id="SFLDS00005">
    <property type="entry name" value="Isoprenoid_Synthase_Type_I"/>
    <property type="match status" value="1"/>
</dbReference>
<dbReference type="PANTHER" id="PTHR43281:SF1">
    <property type="entry name" value="FARNESYL DIPHOSPHATE SYNTHASE"/>
    <property type="match status" value="1"/>
</dbReference>
<evidence type="ECO:0000256" key="9">
    <source>
        <dbReference type="ARBA" id="ARBA00032380"/>
    </source>
</evidence>
<dbReference type="PROSITE" id="PS00723">
    <property type="entry name" value="POLYPRENYL_SYNTHASE_1"/>
    <property type="match status" value="1"/>
</dbReference>
<comment type="cofactor">
    <cofactor evidence="1">
        <name>Mg(2+)</name>
        <dbReference type="ChEBI" id="CHEBI:18420"/>
    </cofactor>
</comment>
<dbReference type="RefSeq" id="WP_132280781.1">
    <property type="nucleotide sequence ID" value="NZ_SMGQ01000011.1"/>
</dbReference>
<dbReference type="FunFam" id="1.10.600.10:FF:000001">
    <property type="entry name" value="Geranylgeranyl diphosphate synthase"/>
    <property type="match status" value="1"/>
</dbReference>
<evidence type="ECO:0000256" key="5">
    <source>
        <dbReference type="ARBA" id="ARBA00022679"/>
    </source>
</evidence>
<dbReference type="EMBL" id="SMGQ01000011">
    <property type="protein sequence ID" value="TCK98356.1"/>
    <property type="molecule type" value="Genomic_DNA"/>
</dbReference>
<dbReference type="Proteomes" id="UP000294545">
    <property type="component" value="Unassembled WGS sequence"/>
</dbReference>
<protein>
    <recommendedName>
        <fullName evidence="4">Farnesyl diphosphate synthase</fullName>
        <ecNumber evidence="3">2.5.1.10</ecNumber>
    </recommendedName>
    <alternativeName>
        <fullName evidence="10">(2E,6E)-farnesyl diphosphate synthase</fullName>
    </alternativeName>
    <alternativeName>
        <fullName evidence="9">Geranyltranstransferase</fullName>
    </alternativeName>
</protein>
<dbReference type="AlphaFoldDB" id="A0A4R1MYP4"/>
<keyword evidence="8" id="KW-0414">Isoprene biosynthesis</keyword>
<comment type="caution">
    <text evidence="13">The sequence shown here is derived from an EMBL/GenBank/DDBJ whole genome shotgun (WGS) entry which is preliminary data.</text>
</comment>
<dbReference type="PROSITE" id="PS00444">
    <property type="entry name" value="POLYPRENYL_SYNTHASE_2"/>
    <property type="match status" value="1"/>
</dbReference>
<evidence type="ECO:0000256" key="2">
    <source>
        <dbReference type="ARBA" id="ARBA00006706"/>
    </source>
</evidence>
<dbReference type="SUPFAM" id="SSF48576">
    <property type="entry name" value="Terpenoid synthases"/>
    <property type="match status" value="1"/>
</dbReference>
<dbReference type="EC" id="2.5.1.10" evidence="3"/>
<dbReference type="GO" id="GO:0016114">
    <property type="term" value="P:terpenoid biosynthetic process"/>
    <property type="evidence" value="ECO:0007669"/>
    <property type="project" value="UniProtKB-ARBA"/>
</dbReference>
<dbReference type="InterPro" id="IPR033749">
    <property type="entry name" value="Polyprenyl_synt_CS"/>
</dbReference>
<keyword evidence="6" id="KW-0479">Metal-binding</keyword>
<evidence type="ECO:0000256" key="1">
    <source>
        <dbReference type="ARBA" id="ARBA00001946"/>
    </source>
</evidence>
<evidence type="ECO:0000256" key="4">
    <source>
        <dbReference type="ARBA" id="ARBA00015100"/>
    </source>
</evidence>
<reference evidence="13 14" key="1">
    <citation type="submission" date="2019-03" db="EMBL/GenBank/DDBJ databases">
        <title>Genomic Encyclopedia of Type Strains, Phase IV (KMG-IV): sequencing the most valuable type-strain genomes for metagenomic binning, comparative biology and taxonomic classification.</title>
        <authorList>
            <person name="Goeker M."/>
        </authorList>
    </citation>
    <scope>NUCLEOTIDE SEQUENCE [LARGE SCALE GENOMIC DNA]</scope>
    <source>
        <strain evidence="13 14">DSM 24176</strain>
    </source>
</reference>
<comment type="catalytic activity">
    <reaction evidence="11">
        <text>isopentenyl diphosphate + (2E)-geranyl diphosphate = (2E,6E)-farnesyl diphosphate + diphosphate</text>
        <dbReference type="Rhea" id="RHEA:19361"/>
        <dbReference type="ChEBI" id="CHEBI:33019"/>
        <dbReference type="ChEBI" id="CHEBI:58057"/>
        <dbReference type="ChEBI" id="CHEBI:128769"/>
        <dbReference type="ChEBI" id="CHEBI:175763"/>
        <dbReference type="EC" id="2.5.1.10"/>
    </reaction>
</comment>
<comment type="similarity">
    <text evidence="2 12">Belongs to the FPP/GGPP synthase family.</text>
</comment>
<evidence type="ECO:0000256" key="7">
    <source>
        <dbReference type="ARBA" id="ARBA00022842"/>
    </source>
</evidence>
<dbReference type="InterPro" id="IPR008949">
    <property type="entry name" value="Isoprenoid_synthase_dom_sf"/>
</dbReference>
<dbReference type="CDD" id="cd00685">
    <property type="entry name" value="Trans_IPPS_HT"/>
    <property type="match status" value="1"/>
</dbReference>
<evidence type="ECO:0000313" key="14">
    <source>
        <dbReference type="Proteomes" id="UP000294545"/>
    </source>
</evidence>
<proteinExistence type="inferred from homology"/>
<dbReference type="Gene3D" id="1.10.600.10">
    <property type="entry name" value="Farnesyl Diphosphate Synthase"/>
    <property type="match status" value="1"/>
</dbReference>
<dbReference type="SFLD" id="SFLDG01017">
    <property type="entry name" value="Polyprenyl_Transferase_Like"/>
    <property type="match status" value="1"/>
</dbReference>
<dbReference type="GO" id="GO:0046872">
    <property type="term" value="F:metal ion binding"/>
    <property type="evidence" value="ECO:0007669"/>
    <property type="project" value="UniProtKB-KW"/>
</dbReference>
<name>A0A4R1MYP4_9FIRM</name>
<evidence type="ECO:0000256" key="8">
    <source>
        <dbReference type="ARBA" id="ARBA00023229"/>
    </source>
</evidence>
<organism evidence="13 14">
    <name type="scientific">Natranaerovirga hydrolytica</name>
    <dbReference type="NCBI Taxonomy" id="680378"/>
    <lineage>
        <taxon>Bacteria</taxon>
        <taxon>Bacillati</taxon>
        <taxon>Bacillota</taxon>
        <taxon>Clostridia</taxon>
        <taxon>Lachnospirales</taxon>
        <taxon>Natranaerovirgaceae</taxon>
        <taxon>Natranaerovirga</taxon>
    </lineage>
</organism>
<sequence length="296" mass="33322">MSFDTKLKQKQKKMNEIIGGFLPKESSLQKDILDSMAYSITVGGKRLRPILMYETYQLFGNHEKEIYPFLAAIEMIHSYSLVHDDLPAMDNDDYRRGQLTTHKKFGEALGVLTGDALLNYAFEIMSQACLEMKDKMYECVQAMQYISHKAGIYGMIGGQVVDIQSENKSIDLKTLEFIHEHKTAALLEASMVGGAMVGGACEEDIKAIQNIAYKIGLAFQIQDDILDVTSDMKVLGKPVNSDKKNNKSTYVQLVGIEASKDIIKQLSNEAIEALKKLDDNAHFLIEIVEYLIYRKK</sequence>
<dbReference type="InterPro" id="IPR053378">
    <property type="entry name" value="Prenyl_diphosphate_synthase"/>
</dbReference>
<evidence type="ECO:0000256" key="12">
    <source>
        <dbReference type="RuleBase" id="RU004466"/>
    </source>
</evidence>
<evidence type="ECO:0000256" key="10">
    <source>
        <dbReference type="ARBA" id="ARBA00032873"/>
    </source>
</evidence>
<accession>A0A4R1MYP4</accession>
<evidence type="ECO:0000256" key="3">
    <source>
        <dbReference type="ARBA" id="ARBA00012439"/>
    </source>
</evidence>
<dbReference type="GO" id="GO:0004337">
    <property type="term" value="F:(2E,6E)-farnesyl diphosphate synthase activity"/>
    <property type="evidence" value="ECO:0007669"/>
    <property type="project" value="UniProtKB-EC"/>
</dbReference>